<reference evidence="3" key="2">
    <citation type="journal article" date="2017" name="Nat. Plants">
        <title>The Aegilops tauschii genome reveals multiple impacts of transposons.</title>
        <authorList>
            <person name="Zhao G."/>
            <person name="Zou C."/>
            <person name="Li K."/>
            <person name="Wang K."/>
            <person name="Li T."/>
            <person name="Gao L."/>
            <person name="Zhang X."/>
            <person name="Wang H."/>
            <person name="Yang Z."/>
            <person name="Liu X."/>
            <person name="Jiang W."/>
            <person name="Mao L."/>
            <person name="Kong X."/>
            <person name="Jiao Y."/>
            <person name="Jia J."/>
        </authorList>
    </citation>
    <scope>NUCLEOTIDE SEQUENCE [LARGE SCALE GENOMIC DNA]</scope>
    <source>
        <strain evidence="3">cv. AL8/78</strain>
    </source>
</reference>
<organism evidence="2 3">
    <name type="scientific">Aegilops tauschii subsp. strangulata</name>
    <name type="common">Goatgrass</name>
    <dbReference type="NCBI Taxonomy" id="200361"/>
    <lineage>
        <taxon>Eukaryota</taxon>
        <taxon>Viridiplantae</taxon>
        <taxon>Streptophyta</taxon>
        <taxon>Embryophyta</taxon>
        <taxon>Tracheophyta</taxon>
        <taxon>Spermatophyta</taxon>
        <taxon>Magnoliopsida</taxon>
        <taxon>Liliopsida</taxon>
        <taxon>Poales</taxon>
        <taxon>Poaceae</taxon>
        <taxon>BOP clade</taxon>
        <taxon>Pooideae</taxon>
        <taxon>Triticodae</taxon>
        <taxon>Triticeae</taxon>
        <taxon>Triticinae</taxon>
        <taxon>Aegilops</taxon>
    </lineage>
</organism>
<dbReference type="Gramene" id="AET7Gv20551400.10">
    <property type="protein sequence ID" value="AET7Gv20551400.10"/>
    <property type="gene ID" value="AET7Gv20551400"/>
</dbReference>
<reference evidence="3" key="1">
    <citation type="journal article" date="2014" name="Science">
        <title>Ancient hybridizations among the ancestral genomes of bread wheat.</title>
        <authorList>
            <consortium name="International Wheat Genome Sequencing Consortium,"/>
            <person name="Marcussen T."/>
            <person name="Sandve S.R."/>
            <person name="Heier L."/>
            <person name="Spannagl M."/>
            <person name="Pfeifer M."/>
            <person name="Jakobsen K.S."/>
            <person name="Wulff B.B."/>
            <person name="Steuernagel B."/>
            <person name="Mayer K.F."/>
            <person name="Olsen O.A."/>
        </authorList>
    </citation>
    <scope>NUCLEOTIDE SEQUENCE [LARGE SCALE GENOMIC DNA]</scope>
    <source>
        <strain evidence="3">cv. AL8/78</strain>
    </source>
</reference>
<protein>
    <submittedName>
        <fullName evidence="2">Uncharacterized protein</fullName>
    </submittedName>
</protein>
<reference evidence="2" key="4">
    <citation type="submission" date="2019-03" db="UniProtKB">
        <authorList>
            <consortium name="EnsemblPlants"/>
        </authorList>
    </citation>
    <scope>IDENTIFICATION</scope>
</reference>
<keyword evidence="3" id="KW-1185">Reference proteome</keyword>
<evidence type="ECO:0000313" key="2">
    <source>
        <dbReference type="EnsemblPlants" id="AET7Gv20551400.10"/>
    </source>
</evidence>
<dbReference type="AlphaFoldDB" id="A0A453RDR8"/>
<sequence>NRLQGIVANMSRIPSFRRRFMSLARALYLEAIDAGTIDGSRKVERKVKADIASEELQSRDVGDTKGSSNGTSVDVDMV</sequence>
<reference evidence="2" key="5">
    <citation type="journal article" date="2021" name="G3 (Bethesda)">
        <title>Aegilops tauschii genome assembly Aet v5.0 features greater sequence contiguity and improved annotation.</title>
        <authorList>
            <person name="Wang L."/>
            <person name="Zhu T."/>
            <person name="Rodriguez J.C."/>
            <person name="Deal K.R."/>
            <person name="Dubcovsky J."/>
            <person name="McGuire P.E."/>
            <person name="Lux T."/>
            <person name="Spannagl M."/>
            <person name="Mayer K.F.X."/>
            <person name="Baldrich P."/>
            <person name="Meyers B.C."/>
            <person name="Huo N."/>
            <person name="Gu Y.Q."/>
            <person name="Zhou H."/>
            <person name="Devos K.M."/>
            <person name="Bennetzen J.L."/>
            <person name="Unver T."/>
            <person name="Budak H."/>
            <person name="Gulick P.J."/>
            <person name="Galiba G."/>
            <person name="Kalapos B."/>
            <person name="Nelson D.R."/>
            <person name="Li P."/>
            <person name="You F.M."/>
            <person name="Luo M.C."/>
            <person name="Dvorak J."/>
        </authorList>
    </citation>
    <scope>NUCLEOTIDE SEQUENCE [LARGE SCALE GENOMIC DNA]</scope>
    <source>
        <strain evidence="2">cv. AL8/78</strain>
    </source>
</reference>
<accession>A0A453RDR8</accession>
<dbReference type="Proteomes" id="UP000015105">
    <property type="component" value="Chromosome 7D"/>
</dbReference>
<evidence type="ECO:0000313" key="3">
    <source>
        <dbReference type="Proteomes" id="UP000015105"/>
    </source>
</evidence>
<reference evidence="2" key="3">
    <citation type="journal article" date="2017" name="Nature">
        <title>Genome sequence of the progenitor of the wheat D genome Aegilops tauschii.</title>
        <authorList>
            <person name="Luo M.C."/>
            <person name="Gu Y.Q."/>
            <person name="Puiu D."/>
            <person name="Wang H."/>
            <person name="Twardziok S.O."/>
            <person name="Deal K.R."/>
            <person name="Huo N."/>
            <person name="Zhu T."/>
            <person name="Wang L."/>
            <person name="Wang Y."/>
            <person name="McGuire P.E."/>
            <person name="Liu S."/>
            <person name="Long H."/>
            <person name="Ramasamy R.K."/>
            <person name="Rodriguez J.C."/>
            <person name="Van S.L."/>
            <person name="Yuan L."/>
            <person name="Wang Z."/>
            <person name="Xia Z."/>
            <person name="Xiao L."/>
            <person name="Anderson O.D."/>
            <person name="Ouyang S."/>
            <person name="Liang Y."/>
            <person name="Zimin A.V."/>
            <person name="Pertea G."/>
            <person name="Qi P."/>
            <person name="Bennetzen J.L."/>
            <person name="Dai X."/>
            <person name="Dawson M.W."/>
            <person name="Muller H.G."/>
            <person name="Kugler K."/>
            <person name="Rivarola-Duarte L."/>
            <person name="Spannagl M."/>
            <person name="Mayer K.F.X."/>
            <person name="Lu F.H."/>
            <person name="Bevan M.W."/>
            <person name="Leroy P."/>
            <person name="Li P."/>
            <person name="You F.M."/>
            <person name="Sun Q."/>
            <person name="Liu Z."/>
            <person name="Lyons E."/>
            <person name="Wicker T."/>
            <person name="Salzberg S.L."/>
            <person name="Devos K.M."/>
            <person name="Dvorak J."/>
        </authorList>
    </citation>
    <scope>NUCLEOTIDE SEQUENCE [LARGE SCALE GENOMIC DNA]</scope>
    <source>
        <strain evidence="2">cv. AL8/78</strain>
    </source>
</reference>
<proteinExistence type="predicted"/>
<feature type="compositionally biased region" description="Basic and acidic residues" evidence="1">
    <location>
        <begin position="54"/>
        <end position="63"/>
    </location>
</feature>
<name>A0A453RDR8_AEGTS</name>
<evidence type="ECO:0000256" key="1">
    <source>
        <dbReference type="SAM" id="MobiDB-lite"/>
    </source>
</evidence>
<feature type="region of interest" description="Disordered" evidence="1">
    <location>
        <begin position="54"/>
        <end position="78"/>
    </location>
</feature>
<dbReference type="EnsemblPlants" id="AET7Gv20551400.10">
    <property type="protein sequence ID" value="AET7Gv20551400.10"/>
    <property type="gene ID" value="AET7Gv20551400"/>
</dbReference>